<dbReference type="Proteomes" id="UP001163255">
    <property type="component" value="Chromosome"/>
</dbReference>
<dbReference type="Gene3D" id="3.40.50.10140">
    <property type="entry name" value="Toll/interleukin-1 receptor homology (TIR) domain"/>
    <property type="match status" value="1"/>
</dbReference>
<dbReference type="EMBL" id="CP103300">
    <property type="protein sequence ID" value="UYM15466.1"/>
    <property type="molecule type" value="Genomic_DNA"/>
</dbReference>
<sequence length="133" mass="15155">MNQPHVFISYAGENYENLQDVRAAASNPNNLITFVDRSLADPVRNSYGHINRRPPSDPASEQVKQEIQELLQQAGKLLVLVGPNTHSHEWVLWEVDTFLQMHSGRSRVMFMRIPGDYDSGMPRVFRGYVPFTG</sequence>
<organism evidence="2 3">
    <name type="scientific">Endozoicomonas euniceicola</name>
    <dbReference type="NCBI Taxonomy" id="1234143"/>
    <lineage>
        <taxon>Bacteria</taxon>
        <taxon>Pseudomonadati</taxon>
        <taxon>Pseudomonadota</taxon>
        <taxon>Gammaproteobacteria</taxon>
        <taxon>Oceanospirillales</taxon>
        <taxon>Endozoicomonadaceae</taxon>
        <taxon>Endozoicomonas</taxon>
    </lineage>
</organism>
<name>A0ABY6GTT9_9GAMM</name>
<reference evidence="2" key="1">
    <citation type="submission" date="2022-10" db="EMBL/GenBank/DDBJ databases">
        <title>Completed Genome Sequence of two octocoral isolated bacterium, Endozoicomonas euniceicola EF212T and Endozoicomonas gorgoniicola PS125T.</title>
        <authorList>
            <person name="Chiou Y.-J."/>
            <person name="Chen Y.-H."/>
        </authorList>
    </citation>
    <scope>NUCLEOTIDE SEQUENCE</scope>
    <source>
        <strain evidence="2">EF212</strain>
    </source>
</reference>
<proteinExistence type="predicted"/>
<dbReference type="Pfam" id="PF08937">
    <property type="entry name" value="ThsB_TIR"/>
    <property type="match status" value="1"/>
</dbReference>
<evidence type="ECO:0000313" key="3">
    <source>
        <dbReference type="Proteomes" id="UP001163255"/>
    </source>
</evidence>
<dbReference type="InterPro" id="IPR015032">
    <property type="entry name" value="ThsB__TIR-like_domain"/>
</dbReference>
<dbReference type="SUPFAM" id="SSF52200">
    <property type="entry name" value="Toll/Interleukin receptor TIR domain"/>
    <property type="match status" value="1"/>
</dbReference>
<evidence type="ECO:0000313" key="2">
    <source>
        <dbReference type="EMBL" id="UYM15466.1"/>
    </source>
</evidence>
<protein>
    <submittedName>
        <fullName evidence="2">TIR domain-containing protein</fullName>
    </submittedName>
</protein>
<keyword evidence="3" id="KW-1185">Reference proteome</keyword>
<accession>A0ABY6GTT9</accession>
<gene>
    <name evidence="2" type="ORF">NX720_21860</name>
</gene>
<dbReference type="RefSeq" id="WP_262597494.1">
    <property type="nucleotide sequence ID" value="NZ_CP103300.1"/>
</dbReference>
<dbReference type="InterPro" id="IPR035897">
    <property type="entry name" value="Toll_tir_struct_dom_sf"/>
</dbReference>
<feature type="domain" description="Thoeris protein ThsB TIR-like" evidence="1">
    <location>
        <begin position="7"/>
        <end position="116"/>
    </location>
</feature>
<evidence type="ECO:0000259" key="1">
    <source>
        <dbReference type="Pfam" id="PF08937"/>
    </source>
</evidence>